<dbReference type="PROSITE" id="PS50937">
    <property type="entry name" value="HTH_MERR_2"/>
    <property type="match status" value="2"/>
</dbReference>
<dbReference type="Pfam" id="PF11962">
    <property type="entry name" value="Peptidase_G2"/>
    <property type="match status" value="1"/>
</dbReference>
<sequence length="1548" mass="162154">MDPAQIAQLFTIKEAASILGLSIATLRRYDKIGALSPIRTLGNQRRYTRVQLEEFKKNKGKKEKPLTISEASKHLGVSIDTLRRYDKKGILSPVRTPGNQRRYLKEDVHSFLNNGLRPQNLIASNSVLTLAPIPVERKSLDYIRNFLRPAFLLLLPLIVVGAIGLASILFLYSFEYSWEEGKISLKKGVELQGNSLEFNKGRFNDKLSIGEASTDITDGLLTTTDKDFTLRPAGNVNFFTKSNSLDSRGNLVLEGSITASEVSAVYINASTFQGSGSLLTDLNGENITQGTISSARLPSDLSLLGQLIESSEIRDGTIANIDLSVGSYGNITGVGTLTSLGVGGNTTLGDDSGDTVVFNARVGSSIYPTSAYDLGSSSNPWGSVYANNIIPASSGTQGYWQRSDGSLAPTNITDDVLIGSTASSSAKFGFINVAGGTPAIQINGSSVLNPTTLGSGVVNSSLTSVGTLTLLNVSGRVTGKALVMFDETGDQDILTASASGVAKFSITNAGGIKLGTSEGTSGECVKSGGAGAAATFGTCGAGGSSNWRITSGALSPINDTLDVLIGNSATTSAKFAFINVNSGSPTASISGNLALAVPSGNDAAVKFDLLKGASLGIRTATTGQGDAGLAEKFTILNGGNVGIGDTSPAALLTVGSGDVFQVSTLGAITGITLDTGQGANELYDMDQNVLTTSAVTFATVDTGQGANELYDMDQNVLQASAVTFATLDTGQGANELYDMDQNVLTTSDVIFASATLNNTGLHILDTNASHDLIVAPGSDLLADRTLTLTTGDADRTITLQGNPTLNDWFDQSVKTTAAPIFATVDTGQGANELYDMDQNVLTTSTPQFARLGLGAAADATNILTVASASTTDLSKTLNITHTGAITGTGYAGYFSKTGASTTNVGLYATATGATNNYAAIFEAGNVGIGTTTPTSALTVRSTDVANIRLEMLNRAETGYNSGSIDIDPDGALDIVMNAYLDAHPIGSAAWYQYDTSRKSAIMMLDSQGDFNYYFSAAGASPAFPSGSSVKFEGETSNTVIGPGASGITSTTYMSGATGLLIYSSLPGLTFYRTSDATKWTNYAYSGILTWYDGSDEEMEVDASGNLYIDGSYTGPADYAEYFETNDTSIDKGELVSIDPENKKFIKKATINDSNILGIISTKPGVVGLEAEDITADNKALQNNPRWKIVGLLGQVPTKVSTENGPIMIGDYLTGSSIPGVAMKATKPGRVVARALEPYNGSGVGKISSYVSATWYDPDVYLTDSGNLSIAPSDAYQELGIDPKVLNSQTNKTVDRISAFKESVVGKIRAGIIEVTTITTDSLNIKTDQVKIGDKTLAEYIAQNSGGGSSERNQEVQAQITELQDQVASISAVLGVATESAELQALQDSIAQKEQQIASLSASSVQQLASSSGDGKFEKLRVTGSGLIEGVFTVLDSLNAQNLIVNGISTFFGEVVFKDQVKFQKGIVLAKDNAGIATLPKNNNSVKVVFSDAYDRIPIVNATLLVKDSIPQDLVYGVKDVSEKGFTLVLNQQAEEDMDFSWIAIAVTQ</sequence>
<dbReference type="InterPro" id="IPR021865">
    <property type="entry name" value="Peptidase_G2"/>
</dbReference>
<dbReference type="PANTHER" id="PTHR30204:SF69">
    <property type="entry name" value="MERR-FAMILY TRANSCRIPTIONAL REGULATOR"/>
    <property type="match status" value="1"/>
</dbReference>
<dbReference type="Gene3D" id="1.10.1660.10">
    <property type="match status" value="2"/>
</dbReference>
<reference evidence="8 9" key="1">
    <citation type="journal article" date="2015" name="Nature">
        <title>rRNA introns, odd ribosomes, and small enigmatic genomes across a large radiation of phyla.</title>
        <authorList>
            <person name="Brown C.T."/>
            <person name="Hug L.A."/>
            <person name="Thomas B.C."/>
            <person name="Sharon I."/>
            <person name="Castelle C.J."/>
            <person name="Singh A."/>
            <person name="Wilkins M.J."/>
            <person name="Williams K.H."/>
            <person name="Banfield J.F."/>
        </authorList>
    </citation>
    <scope>NUCLEOTIDE SEQUENCE [LARGE SCALE GENOMIC DNA]</scope>
</reference>
<keyword evidence="6" id="KW-1133">Transmembrane helix</keyword>
<feature type="domain" description="HTH merR-type" evidence="7">
    <location>
        <begin position="65"/>
        <end position="108"/>
    </location>
</feature>
<evidence type="ECO:0000256" key="2">
    <source>
        <dbReference type="ARBA" id="ARBA00023015"/>
    </source>
</evidence>
<dbReference type="PROSITE" id="PS00552">
    <property type="entry name" value="HTH_MERR_1"/>
    <property type="match status" value="1"/>
</dbReference>
<proteinExistence type="predicted"/>
<dbReference type="GO" id="GO:0003677">
    <property type="term" value="F:DNA binding"/>
    <property type="evidence" value="ECO:0007669"/>
    <property type="project" value="UniProtKB-KW"/>
</dbReference>
<evidence type="ECO:0000256" key="6">
    <source>
        <dbReference type="SAM" id="Phobius"/>
    </source>
</evidence>
<keyword evidence="1" id="KW-0678">Repressor</keyword>
<evidence type="ECO:0000313" key="9">
    <source>
        <dbReference type="Proteomes" id="UP000034684"/>
    </source>
</evidence>
<feature type="transmembrane region" description="Helical" evidence="6">
    <location>
        <begin position="150"/>
        <end position="174"/>
    </location>
</feature>
<comment type="caution">
    <text evidence="8">The sequence shown here is derived from an EMBL/GenBank/DDBJ whole genome shotgun (WGS) entry which is preliminary data.</text>
</comment>
<evidence type="ECO:0000259" key="7">
    <source>
        <dbReference type="PROSITE" id="PS50937"/>
    </source>
</evidence>
<keyword evidence="4" id="KW-0804">Transcription</keyword>
<dbReference type="PANTHER" id="PTHR30204">
    <property type="entry name" value="REDOX-CYCLING DRUG-SENSING TRANSCRIPTIONAL ACTIVATOR SOXR"/>
    <property type="match status" value="1"/>
</dbReference>
<name>A0A0G1RJ18_UNCKA</name>
<feature type="coiled-coil region" evidence="5">
    <location>
        <begin position="1352"/>
        <end position="1402"/>
    </location>
</feature>
<evidence type="ECO:0000256" key="3">
    <source>
        <dbReference type="ARBA" id="ARBA00023125"/>
    </source>
</evidence>
<feature type="domain" description="HTH merR-type" evidence="7">
    <location>
        <begin position="9"/>
        <end position="53"/>
    </location>
</feature>
<evidence type="ECO:0000256" key="4">
    <source>
        <dbReference type="ARBA" id="ARBA00023163"/>
    </source>
</evidence>
<evidence type="ECO:0000256" key="1">
    <source>
        <dbReference type="ARBA" id="ARBA00022491"/>
    </source>
</evidence>
<evidence type="ECO:0000313" key="8">
    <source>
        <dbReference type="EMBL" id="KKU57072.1"/>
    </source>
</evidence>
<dbReference type="SMART" id="SM00422">
    <property type="entry name" value="HTH_MERR"/>
    <property type="match status" value="2"/>
</dbReference>
<dbReference type="Gene3D" id="2.40.300.10">
    <property type="entry name" value="Head decoration protein D"/>
    <property type="match status" value="1"/>
</dbReference>
<dbReference type="Pfam" id="PF00376">
    <property type="entry name" value="MerR"/>
    <property type="match status" value="2"/>
</dbReference>
<keyword evidence="2" id="KW-0805">Transcription regulation</keyword>
<gene>
    <name evidence="8" type="ORF">UX79_C0023G0002</name>
</gene>
<protein>
    <submittedName>
        <fullName evidence="8">FG-GAP repeat protein</fullName>
    </submittedName>
</protein>
<dbReference type="Proteomes" id="UP000034684">
    <property type="component" value="Unassembled WGS sequence"/>
</dbReference>
<dbReference type="InterPro" id="IPR047057">
    <property type="entry name" value="MerR_fam"/>
</dbReference>
<keyword evidence="5" id="KW-0175">Coiled coil</keyword>
<keyword evidence="3" id="KW-0238">DNA-binding</keyword>
<dbReference type="EMBL" id="LCNN01000023">
    <property type="protein sequence ID" value="KKU57072.1"/>
    <property type="molecule type" value="Genomic_DNA"/>
</dbReference>
<dbReference type="PATRIC" id="fig|1619117.3.peg.420"/>
<dbReference type="GO" id="GO:0003700">
    <property type="term" value="F:DNA-binding transcription factor activity"/>
    <property type="evidence" value="ECO:0007669"/>
    <property type="project" value="InterPro"/>
</dbReference>
<keyword evidence="6" id="KW-0472">Membrane</keyword>
<evidence type="ECO:0000256" key="5">
    <source>
        <dbReference type="SAM" id="Coils"/>
    </source>
</evidence>
<keyword evidence="6" id="KW-0812">Transmembrane</keyword>
<dbReference type="InterPro" id="IPR009061">
    <property type="entry name" value="DNA-bd_dom_put_sf"/>
</dbReference>
<accession>A0A0G1RJ18</accession>
<dbReference type="CDD" id="cd04761">
    <property type="entry name" value="HTH_MerR-SF"/>
    <property type="match status" value="2"/>
</dbReference>
<dbReference type="SUPFAM" id="SSF46955">
    <property type="entry name" value="Putative DNA-binding domain"/>
    <property type="match status" value="2"/>
</dbReference>
<organism evidence="8 9">
    <name type="scientific">candidate division WWE3 bacterium GW2011_GWB1_47_11</name>
    <dbReference type="NCBI Taxonomy" id="1619117"/>
    <lineage>
        <taxon>Bacteria</taxon>
        <taxon>Katanobacteria</taxon>
    </lineage>
</organism>
<dbReference type="InterPro" id="IPR000551">
    <property type="entry name" value="MerR-type_HTH_dom"/>
</dbReference>